<dbReference type="Gene3D" id="3.30.870.10">
    <property type="entry name" value="Endonuclease Chain A"/>
    <property type="match status" value="2"/>
</dbReference>
<dbReference type="Pfam" id="PF17941">
    <property type="entry name" value="PP_kinase_C_1"/>
    <property type="match status" value="1"/>
</dbReference>
<feature type="binding site" evidence="6">
    <location>
        <position position="630"/>
    </location>
    <ligand>
        <name>ATP</name>
        <dbReference type="ChEBI" id="CHEBI:30616"/>
    </ligand>
</feature>
<feature type="domain" description="Polyphosphate kinase middle" evidence="8">
    <location>
        <begin position="147"/>
        <end position="339"/>
    </location>
</feature>
<evidence type="ECO:0000256" key="3">
    <source>
        <dbReference type="ARBA" id="ARBA00022741"/>
    </source>
</evidence>
<dbReference type="KEGG" id="mehf:MmiHf6_09030"/>
<evidence type="ECO:0000313" key="12">
    <source>
        <dbReference type="EMBL" id="WNY23594.1"/>
    </source>
</evidence>
<dbReference type="SUPFAM" id="SSF143724">
    <property type="entry name" value="PHP14-like"/>
    <property type="match status" value="1"/>
</dbReference>
<dbReference type="GO" id="GO:0008976">
    <property type="term" value="F:polyphosphate kinase activity"/>
    <property type="evidence" value="ECO:0007669"/>
    <property type="project" value="UniProtKB-UniRule"/>
</dbReference>
<evidence type="ECO:0000256" key="4">
    <source>
        <dbReference type="ARBA" id="ARBA00022777"/>
    </source>
</evidence>
<dbReference type="SUPFAM" id="SSF140356">
    <property type="entry name" value="PPK N-terminal domain-like"/>
    <property type="match status" value="1"/>
</dbReference>
<feature type="binding site" evidence="6">
    <location>
        <position position="71"/>
    </location>
    <ligand>
        <name>ATP</name>
        <dbReference type="ChEBI" id="CHEBI:30616"/>
    </ligand>
</feature>
<dbReference type="PANTHER" id="PTHR30218">
    <property type="entry name" value="POLYPHOSPHATE KINASE"/>
    <property type="match status" value="1"/>
</dbReference>
<evidence type="ECO:0000256" key="6">
    <source>
        <dbReference type="HAMAP-Rule" id="MF_00347"/>
    </source>
</evidence>
<name>A0AA96UZP0_9EURY</name>
<dbReference type="AlphaFoldDB" id="A0AA96UZP0"/>
<keyword evidence="13" id="KW-1185">Reference proteome</keyword>
<protein>
    <recommendedName>
        <fullName evidence="6 7">Polyphosphate kinase</fullName>
        <ecNumber evidence="6 7">2.7.4.1</ecNumber>
    </recommendedName>
    <alternativeName>
        <fullName evidence="6">ATP-polyphosphate phosphotransferase</fullName>
    </alternativeName>
    <alternativeName>
        <fullName evidence="6">Polyphosphoric acid kinase</fullName>
    </alternativeName>
</protein>
<dbReference type="GO" id="GO:0006799">
    <property type="term" value="P:polyphosphate biosynthetic process"/>
    <property type="evidence" value="ECO:0007669"/>
    <property type="project" value="UniProtKB-UniRule"/>
</dbReference>
<keyword evidence="6" id="KW-0460">Magnesium</keyword>
<dbReference type="Gene3D" id="3.30.1840.10">
    <property type="entry name" value="Polyphosphate kinase middle domain"/>
    <property type="match status" value="1"/>
</dbReference>
<dbReference type="EMBL" id="CP131059">
    <property type="protein sequence ID" value="WNY23594.1"/>
    <property type="molecule type" value="Genomic_DNA"/>
</dbReference>
<comment type="similarity">
    <text evidence="6 7">Belongs to the polyphosphate kinase 1 (PPK1) family.</text>
</comment>
<feature type="domain" description="Polyphosphate kinase N-terminal" evidence="9">
    <location>
        <begin position="33"/>
        <end position="138"/>
    </location>
</feature>
<comment type="catalytic activity">
    <reaction evidence="6 7">
        <text>[phosphate](n) + ATP = [phosphate](n+1) + ADP</text>
        <dbReference type="Rhea" id="RHEA:19573"/>
        <dbReference type="Rhea" id="RHEA-COMP:9859"/>
        <dbReference type="Rhea" id="RHEA-COMP:14280"/>
        <dbReference type="ChEBI" id="CHEBI:16838"/>
        <dbReference type="ChEBI" id="CHEBI:30616"/>
        <dbReference type="ChEBI" id="CHEBI:456216"/>
        <dbReference type="EC" id="2.7.4.1"/>
    </reaction>
</comment>
<dbReference type="HAMAP" id="MF_00347">
    <property type="entry name" value="Polyphosphate_kinase"/>
    <property type="match status" value="1"/>
</dbReference>
<dbReference type="GO" id="GO:0046872">
    <property type="term" value="F:metal ion binding"/>
    <property type="evidence" value="ECO:0007669"/>
    <property type="project" value="UniProtKB-KW"/>
</dbReference>
<dbReference type="NCBIfam" id="NF003917">
    <property type="entry name" value="PRK05443.1-1"/>
    <property type="match status" value="1"/>
</dbReference>
<accession>A0AA96UZP0</accession>
<keyword evidence="2 6" id="KW-0808">Transferase</keyword>
<dbReference type="GO" id="GO:0005524">
    <property type="term" value="F:ATP binding"/>
    <property type="evidence" value="ECO:0007669"/>
    <property type="project" value="UniProtKB-KW"/>
</dbReference>
<dbReference type="InterPro" id="IPR041108">
    <property type="entry name" value="PP_kinase_C_1"/>
</dbReference>
<keyword evidence="3 6" id="KW-0547">Nucleotide-binding</keyword>
<feature type="domain" description="Polyphosphate kinase C-terminal" evidence="10">
    <location>
        <begin position="541"/>
        <end position="713"/>
    </location>
</feature>
<dbReference type="InterPro" id="IPR003414">
    <property type="entry name" value="PP_kinase"/>
</dbReference>
<evidence type="ECO:0000256" key="1">
    <source>
        <dbReference type="ARBA" id="ARBA00022553"/>
    </source>
</evidence>
<feature type="binding site" evidence="6">
    <location>
        <position position="506"/>
    </location>
    <ligand>
        <name>ATP</name>
        <dbReference type="ChEBI" id="CHEBI:30616"/>
    </ligand>
</feature>
<evidence type="ECO:0000259" key="8">
    <source>
        <dbReference type="Pfam" id="PF02503"/>
    </source>
</evidence>
<dbReference type="CDD" id="cd09165">
    <property type="entry name" value="PLDc_PaPPK1_C1_like"/>
    <property type="match status" value="1"/>
</dbReference>
<evidence type="ECO:0000256" key="5">
    <source>
        <dbReference type="ARBA" id="ARBA00022840"/>
    </source>
</evidence>
<feature type="domain" description="Polyphosphate kinase C-terminal" evidence="11">
    <location>
        <begin position="369"/>
        <end position="534"/>
    </location>
</feature>
<dbReference type="InterPro" id="IPR036830">
    <property type="entry name" value="PP_kinase_middle_dom_sf"/>
</dbReference>
<feature type="binding site" evidence="6">
    <location>
        <position position="413"/>
    </location>
    <ligand>
        <name>Mg(2+)</name>
        <dbReference type="ChEBI" id="CHEBI:18420"/>
    </ligand>
</feature>
<dbReference type="NCBIfam" id="NF003921">
    <property type="entry name" value="PRK05443.2-2"/>
    <property type="match status" value="1"/>
</dbReference>
<evidence type="ECO:0000259" key="9">
    <source>
        <dbReference type="Pfam" id="PF13089"/>
    </source>
</evidence>
<keyword evidence="1 6" id="KW-0597">Phosphoprotein</keyword>
<feature type="binding site" evidence="6">
    <location>
        <position position="602"/>
    </location>
    <ligand>
        <name>ATP</name>
        <dbReference type="ChEBI" id="CHEBI:30616"/>
    </ligand>
</feature>
<dbReference type="Pfam" id="PF13090">
    <property type="entry name" value="PP_kinase_C"/>
    <property type="match status" value="1"/>
</dbReference>
<dbReference type="GeneID" id="85195434"/>
<evidence type="ECO:0000256" key="2">
    <source>
        <dbReference type="ARBA" id="ARBA00022679"/>
    </source>
</evidence>
<dbReference type="PIRSF" id="PIRSF015589">
    <property type="entry name" value="PP_kinase"/>
    <property type="match status" value="1"/>
</dbReference>
<dbReference type="EC" id="2.7.4.1" evidence="6 7"/>
<evidence type="ECO:0000256" key="7">
    <source>
        <dbReference type="RuleBase" id="RU003800"/>
    </source>
</evidence>
<dbReference type="RefSeq" id="WP_316558624.1">
    <property type="nucleotide sequence ID" value="NZ_CP131059.1"/>
</dbReference>
<evidence type="ECO:0000259" key="10">
    <source>
        <dbReference type="Pfam" id="PF13090"/>
    </source>
</evidence>
<comment type="PTM">
    <text evidence="6 7">An intermediate of this reaction is the autophosphorylated ppk in which a phosphate is covalently linked to a histidine residue through a N-P bond.</text>
</comment>
<dbReference type="CDD" id="cd09168">
    <property type="entry name" value="PLDc_PaPPK1_C2_like"/>
    <property type="match status" value="1"/>
</dbReference>
<reference evidence="12 13" key="1">
    <citation type="submission" date="2023-07" db="EMBL/GenBank/DDBJ databases">
        <title>Closed genoem sequence of Methanomicrococcus sp. Hf6.</title>
        <authorList>
            <person name="Poehlein A."/>
            <person name="Protasov E."/>
            <person name="Platt K."/>
            <person name="Reeh H."/>
            <person name="Daniel R."/>
            <person name="Brune A."/>
        </authorList>
    </citation>
    <scope>NUCLEOTIDE SEQUENCE [LARGE SCALE GENOMIC DNA]</scope>
    <source>
        <strain evidence="12 13">Hf6</strain>
    </source>
</reference>
<feature type="binding site" evidence="6">
    <location>
        <position position="443"/>
    </location>
    <ligand>
        <name>Mg(2+)</name>
        <dbReference type="ChEBI" id="CHEBI:18420"/>
    </ligand>
</feature>
<evidence type="ECO:0000259" key="11">
    <source>
        <dbReference type="Pfam" id="PF17941"/>
    </source>
</evidence>
<dbReference type="PANTHER" id="PTHR30218:SF0">
    <property type="entry name" value="POLYPHOSPHATE KINASE"/>
    <property type="match status" value="1"/>
</dbReference>
<dbReference type="InterPro" id="IPR036832">
    <property type="entry name" value="PPK_N_dom_sf"/>
</dbReference>
<dbReference type="Gene3D" id="1.20.58.310">
    <property type="entry name" value="Polyphosphate kinase N-terminal domain"/>
    <property type="match status" value="1"/>
</dbReference>
<dbReference type="GO" id="GO:0009358">
    <property type="term" value="C:polyphosphate kinase complex"/>
    <property type="evidence" value="ECO:0007669"/>
    <property type="project" value="InterPro"/>
</dbReference>
<dbReference type="InterPro" id="IPR024953">
    <property type="entry name" value="PP_kinase_middle"/>
</dbReference>
<comment type="function">
    <text evidence="6 7">Catalyzes the reversible transfer of the terminal phosphate of ATP to form a long-chain polyphosphate (polyP).</text>
</comment>
<keyword evidence="6" id="KW-0479">Metal-binding</keyword>
<feature type="active site" description="Phosphohistidine intermediate" evidence="6">
    <location>
        <position position="473"/>
    </location>
</feature>
<dbReference type="Pfam" id="PF02503">
    <property type="entry name" value="PP_kinase"/>
    <property type="match status" value="1"/>
</dbReference>
<keyword evidence="5 6" id="KW-0067">ATP-binding</keyword>
<gene>
    <name evidence="6 12" type="primary">ppk</name>
    <name evidence="12" type="ORF">MmiHf6_09030</name>
</gene>
<dbReference type="SUPFAM" id="SSF56024">
    <property type="entry name" value="Phospholipase D/nuclease"/>
    <property type="match status" value="2"/>
</dbReference>
<organism evidence="12 13">
    <name type="scientific">Methanimicrococcus hongohii</name>
    <dbReference type="NCBI Taxonomy" id="3028295"/>
    <lineage>
        <taxon>Archaea</taxon>
        <taxon>Methanobacteriati</taxon>
        <taxon>Methanobacteriota</taxon>
        <taxon>Stenosarchaea group</taxon>
        <taxon>Methanomicrobia</taxon>
        <taxon>Methanosarcinales</taxon>
        <taxon>Methanosarcinaceae</taxon>
        <taxon>Methanimicrococcus</taxon>
    </lineage>
</organism>
<sequence>MNPDSLPSLEKKVNASDIPDAAEIMNSTDPDLYIDRDFSWLYFNDRVMEEALDESNPLLERVRFLSIFASNLDEYYMVRIPAVNKSILEDSMSPGSESTVYLEMQKIYAELPIMLEQMENCWSNILMPELKKQNIHILEYSELEEFQTEYVNKYFKKNIFPQLTPLAYDSSHPFPYITNQSVNLAVILSDTAYGRVFVRIKIPSDVKRLVPVPSKEDLKSGKTEDNMVAGKSGKFNFVWVDDVIIANLDHVFPGQVIQEAHAFRITRDGDLGLDDDGDFNLMKSIEKKSGAKYFGSPLRMEINDGMSDYVLKILMENLKLRSTQVEALASPVGLVSISELCDIGRADLKYEPFTPKKKEYLDIKSKKNNIFSKIKKKDVLIYRPYDSFESAIDFVQTASTDPDVIAIKITLYRVDKKSKIIQYLKEAADNGKQVIVLIELKARFDEENNVAKAKELEHSNIHVIYGVPNLKTHAKICMVLRREEDELIPYVHMSTGNYNATTAKTYTDFEYFTADPVIGQDAVDLFNTLTGYSRKLNYNKLLVAPSSMRDALISKIRREVENHKLHGNGYLLFKLNSLVDPECISELYKASAEGVKIDLQVRGICCIRPQIPGYSDNIHVTSIVGRFLEHTRAYYFYNNGDEELYLGSADLMQRNLDRRIEVLFPVDADYLRKIKDVIIETHLRDNVKIRVGLPDGSFKKVVRPEDEEPLDSQIWMTKNQDKWD</sequence>
<comment type="cofactor">
    <cofactor evidence="6">
        <name>Mg(2+)</name>
        <dbReference type="ChEBI" id="CHEBI:18420"/>
    </cofactor>
</comment>
<dbReference type="InterPro" id="IPR025200">
    <property type="entry name" value="PPK_C_dom2"/>
</dbReference>
<keyword evidence="4 6" id="KW-0418">Kinase</keyword>
<proteinExistence type="inferred from homology"/>
<dbReference type="Proteomes" id="UP001302978">
    <property type="component" value="Chromosome"/>
</dbReference>
<dbReference type="NCBIfam" id="TIGR03705">
    <property type="entry name" value="poly_P_kin"/>
    <property type="match status" value="1"/>
</dbReference>
<dbReference type="InterPro" id="IPR025198">
    <property type="entry name" value="PPK_N_dom"/>
</dbReference>
<dbReference type="Pfam" id="PF13089">
    <property type="entry name" value="PP_kinase_N"/>
    <property type="match status" value="1"/>
</dbReference>
<evidence type="ECO:0000313" key="13">
    <source>
        <dbReference type="Proteomes" id="UP001302978"/>
    </source>
</evidence>